<keyword evidence="3" id="KW-1185">Reference proteome</keyword>
<dbReference type="InterPro" id="IPR027843">
    <property type="entry name" value="DUF4440"/>
</dbReference>
<organism evidence="2 3">
    <name type="scientific">Reyranella soli</name>
    <dbReference type="NCBI Taxonomy" id="1230389"/>
    <lineage>
        <taxon>Bacteria</taxon>
        <taxon>Pseudomonadati</taxon>
        <taxon>Pseudomonadota</taxon>
        <taxon>Alphaproteobacteria</taxon>
        <taxon>Hyphomicrobiales</taxon>
        <taxon>Reyranellaceae</taxon>
        <taxon>Reyranella</taxon>
    </lineage>
</organism>
<accession>A0A512NS81</accession>
<evidence type="ECO:0000313" key="3">
    <source>
        <dbReference type="Proteomes" id="UP000321058"/>
    </source>
</evidence>
<dbReference type="SUPFAM" id="SSF54427">
    <property type="entry name" value="NTF2-like"/>
    <property type="match status" value="1"/>
</dbReference>
<dbReference type="AlphaFoldDB" id="A0A512NS81"/>
<protein>
    <recommendedName>
        <fullName evidence="1">DUF4440 domain-containing protein</fullName>
    </recommendedName>
</protein>
<dbReference type="EMBL" id="BKAJ01000257">
    <property type="protein sequence ID" value="GEP61799.1"/>
    <property type="molecule type" value="Genomic_DNA"/>
</dbReference>
<comment type="caution">
    <text evidence="2">The sequence shown here is derived from an EMBL/GenBank/DDBJ whole genome shotgun (WGS) entry which is preliminary data.</text>
</comment>
<feature type="domain" description="DUF4440" evidence="1">
    <location>
        <begin position="20"/>
        <end position="70"/>
    </location>
</feature>
<dbReference type="Proteomes" id="UP000321058">
    <property type="component" value="Unassembled WGS sequence"/>
</dbReference>
<name>A0A512NS81_9HYPH</name>
<sequence length="85" mass="9557">MCGNLAKLLARTDLPVSYKNPDIHEITVSGDVAVVRSTWTLTTEANGTQDTTKEEGMDIFRRQPDGRWSIAWFVAFTTRANTLLR</sequence>
<proteinExistence type="predicted"/>
<evidence type="ECO:0000313" key="2">
    <source>
        <dbReference type="EMBL" id="GEP61799.1"/>
    </source>
</evidence>
<reference evidence="2 3" key="1">
    <citation type="submission" date="2019-07" db="EMBL/GenBank/DDBJ databases">
        <title>Whole genome shotgun sequence of Reyranella soli NBRC 108950.</title>
        <authorList>
            <person name="Hosoyama A."/>
            <person name="Uohara A."/>
            <person name="Ohji S."/>
            <person name="Ichikawa N."/>
        </authorList>
    </citation>
    <scope>NUCLEOTIDE SEQUENCE [LARGE SCALE GENOMIC DNA]</scope>
    <source>
        <strain evidence="2 3">NBRC 108950</strain>
    </source>
</reference>
<evidence type="ECO:0000259" key="1">
    <source>
        <dbReference type="Pfam" id="PF14534"/>
    </source>
</evidence>
<dbReference type="InterPro" id="IPR032710">
    <property type="entry name" value="NTF2-like_dom_sf"/>
</dbReference>
<dbReference type="Gene3D" id="3.10.450.50">
    <property type="match status" value="1"/>
</dbReference>
<gene>
    <name evidence="2" type="ORF">RSO01_89650</name>
</gene>
<dbReference type="Pfam" id="PF14534">
    <property type="entry name" value="DUF4440"/>
    <property type="match status" value="1"/>
</dbReference>
<dbReference type="RefSeq" id="WP_170303840.1">
    <property type="nucleotide sequence ID" value="NZ_BKAJ01000257.1"/>
</dbReference>